<dbReference type="InterPro" id="IPR036291">
    <property type="entry name" value="NAD(P)-bd_dom_sf"/>
</dbReference>
<dbReference type="AlphaFoldDB" id="A0A1I1HD89"/>
<keyword evidence="3" id="KW-0520">NAD</keyword>
<evidence type="ECO:0000313" key="7">
    <source>
        <dbReference type="EMBL" id="SFC19948.1"/>
    </source>
</evidence>
<dbReference type="SUPFAM" id="SSF51735">
    <property type="entry name" value="NAD(P)-binding Rossmann-fold domains"/>
    <property type="match status" value="1"/>
</dbReference>
<dbReference type="PANTHER" id="PTHR43761:SF1">
    <property type="entry name" value="D-ISOMER SPECIFIC 2-HYDROXYACID DEHYDROGENASE CATALYTIC DOMAIN-CONTAINING PROTEIN-RELATED"/>
    <property type="match status" value="1"/>
</dbReference>
<dbReference type="Proteomes" id="UP000199058">
    <property type="component" value="Unassembled WGS sequence"/>
</dbReference>
<evidence type="ECO:0000313" key="8">
    <source>
        <dbReference type="Proteomes" id="UP000199058"/>
    </source>
</evidence>
<reference evidence="7 8" key="1">
    <citation type="submission" date="2016-10" db="EMBL/GenBank/DDBJ databases">
        <authorList>
            <person name="de Groot N.N."/>
        </authorList>
    </citation>
    <scope>NUCLEOTIDE SEQUENCE [LARGE SCALE GENOMIC DNA]</scope>
    <source>
        <strain evidence="7 8">DSM 18438</strain>
    </source>
</reference>
<dbReference type="EMBL" id="FOLH01000003">
    <property type="protein sequence ID" value="SFC19948.1"/>
    <property type="molecule type" value="Genomic_DNA"/>
</dbReference>
<dbReference type="OrthoDB" id="9805416at2"/>
<dbReference type="InterPro" id="IPR029753">
    <property type="entry name" value="D-isomer_DH_CS"/>
</dbReference>
<dbReference type="SUPFAM" id="SSF52283">
    <property type="entry name" value="Formate/glycerate dehydrogenase catalytic domain-like"/>
    <property type="match status" value="1"/>
</dbReference>
<dbReference type="Gene3D" id="3.40.50.720">
    <property type="entry name" value="NAD(P)-binding Rossmann-like Domain"/>
    <property type="match status" value="2"/>
</dbReference>
<dbReference type="STRING" id="1122252.SAMN05660443_1855"/>
<dbReference type="PROSITE" id="PS00671">
    <property type="entry name" value="D_2_HYDROXYACID_DH_3"/>
    <property type="match status" value="1"/>
</dbReference>
<sequence>MQGVLLDAASLGEGIDLSPIKEQLSDLSVWPVTQASEVSQRLQEAEVVIVNKVVLERTHLEAAKQLKAICVLATGLNNIDLKAAEDFGIQVFNVQAYGTASVAQHAFTLLLALATRLTQYQKSVAAGDWQKSPFFCLMQYPVTQLAGKKLLLVGHGELGKEVERLTTALGMEVMVAARPGKSNDSRKPFAELLPEADAVSFHCPLTEETRDLLNADNLKTAKPGLLVVNAARGGIVNEAAALEALREGRIGGLAVDVLTQEPPKDGNPLLDALSEDLNLIVTPHSAWITPEARQKIVDLTAENLAKIKAGR</sequence>
<organism evidence="7 8">
    <name type="scientific">Marinospirillum celere</name>
    <dbReference type="NCBI Taxonomy" id="1122252"/>
    <lineage>
        <taxon>Bacteria</taxon>
        <taxon>Pseudomonadati</taxon>
        <taxon>Pseudomonadota</taxon>
        <taxon>Gammaproteobacteria</taxon>
        <taxon>Oceanospirillales</taxon>
        <taxon>Oceanospirillaceae</taxon>
        <taxon>Marinospirillum</taxon>
    </lineage>
</organism>
<dbReference type="InterPro" id="IPR006139">
    <property type="entry name" value="D-isomer_2_OHA_DH_cat_dom"/>
</dbReference>
<dbReference type="Pfam" id="PF00389">
    <property type="entry name" value="2-Hacid_dh"/>
    <property type="match status" value="1"/>
</dbReference>
<evidence type="ECO:0000256" key="3">
    <source>
        <dbReference type="ARBA" id="ARBA00023027"/>
    </source>
</evidence>
<evidence type="ECO:0000256" key="4">
    <source>
        <dbReference type="RuleBase" id="RU003719"/>
    </source>
</evidence>
<evidence type="ECO:0000256" key="1">
    <source>
        <dbReference type="ARBA" id="ARBA00005854"/>
    </source>
</evidence>
<protein>
    <submittedName>
        <fullName evidence="7">Glycerate dehydrogenase</fullName>
    </submittedName>
</protein>
<gene>
    <name evidence="7" type="ORF">SAMN05660443_1855</name>
</gene>
<evidence type="ECO:0000256" key="2">
    <source>
        <dbReference type="ARBA" id="ARBA00023002"/>
    </source>
</evidence>
<dbReference type="InterPro" id="IPR006140">
    <property type="entry name" value="D-isomer_DH_NAD-bd"/>
</dbReference>
<keyword evidence="8" id="KW-1185">Reference proteome</keyword>
<evidence type="ECO:0000259" key="5">
    <source>
        <dbReference type="Pfam" id="PF00389"/>
    </source>
</evidence>
<dbReference type="GO" id="GO:0051287">
    <property type="term" value="F:NAD binding"/>
    <property type="evidence" value="ECO:0007669"/>
    <property type="project" value="InterPro"/>
</dbReference>
<feature type="domain" description="D-isomer specific 2-hydroxyacid dehydrogenase NAD-binding" evidence="6">
    <location>
        <begin position="107"/>
        <end position="286"/>
    </location>
</feature>
<dbReference type="GO" id="GO:0016616">
    <property type="term" value="F:oxidoreductase activity, acting on the CH-OH group of donors, NAD or NADP as acceptor"/>
    <property type="evidence" value="ECO:0007669"/>
    <property type="project" value="InterPro"/>
</dbReference>
<accession>A0A1I1HD89</accession>
<dbReference type="PROSITE" id="PS00670">
    <property type="entry name" value="D_2_HYDROXYACID_DH_2"/>
    <property type="match status" value="1"/>
</dbReference>
<proteinExistence type="inferred from homology"/>
<name>A0A1I1HD89_9GAMM</name>
<dbReference type="Pfam" id="PF02826">
    <property type="entry name" value="2-Hacid_dh_C"/>
    <property type="match status" value="1"/>
</dbReference>
<keyword evidence="2 4" id="KW-0560">Oxidoreductase</keyword>
<dbReference type="PANTHER" id="PTHR43761">
    <property type="entry name" value="D-ISOMER SPECIFIC 2-HYDROXYACID DEHYDROGENASE FAMILY PROTEIN (AFU_ORTHOLOGUE AFUA_1G13630)"/>
    <property type="match status" value="1"/>
</dbReference>
<dbReference type="RefSeq" id="WP_091962426.1">
    <property type="nucleotide sequence ID" value="NZ_FOLH01000003.1"/>
</dbReference>
<comment type="similarity">
    <text evidence="1 4">Belongs to the D-isomer specific 2-hydroxyacid dehydrogenase family.</text>
</comment>
<dbReference type="InterPro" id="IPR050418">
    <property type="entry name" value="D-iso_2-hydroxyacid_DH_PdxB"/>
</dbReference>
<evidence type="ECO:0000259" key="6">
    <source>
        <dbReference type="Pfam" id="PF02826"/>
    </source>
</evidence>
<feature type="domain" description="D-isomer specific 2-hydroxyacid dehydrogenase catalytic" evidence="5">
    <location>
        <begin position="19"/>
        <end position="310"/>
    </location>
</feature>